<keyword evidence="5" id="KW-1185">Reference proteome</keyword>
<proteinExistence type="predicted"/>
<keyword evidence="1" id="KW-0479">Metal-binding</keyword>
<dbReference type="GO" id="GO:0046872">
    <property type="term" value="F:metal ion binding"/>
    <property type="evidence" value="ECO:0007669"/>
    <property type="project" value="UniProtKB-KW"/>
</dbReference>
<sequence>MENLVNTYAAKLVKAKLGSDAGPCMPLIGGLDDKLVWNRKADETKVLENIFKELNINSLVFLRPAKPYGSLLGFLAKNALNSNGLIQPKDCETRTFLHDLPVIKDFCADQIIRVLKKRKTAIIAPQSPNDDFKGPAIVAHGTVSPEQGFVTVSSVCFASFVKFYTDYLEALQTGKATNDAHDLFDAVLPYIKQEQQPLPDFIRAPFPDEETVYSAIIEAGKKTVEYGLVDSYFGNVSYCCHKTLYISQTGSSLDTLSGCIDPVPLDGSTSAGLTASSELSAHLEIIFRTKCRAILHGHPRFCVILSMDCDPAEKAACCFSNQCHIKCPKKRYVGTTPIVPGEVGTGPTGLCNTLPPALEQSNSAIVYGHGLFTTGKENFSDAFATLMEVENRCYKLYFEKIFQLRPECKARFKNHHPKQ</sequence>
<dbReference type="Pfam" id="PF00596">
    <property type="entry name" value="Aldolase_II"/>
    <property type="match status" value="1"/>
</dbReference>
<dbReference type="GO" id="GO:0005829">
    <property type="term" value="C:cytosol"/>
    <property type="evidence" value="ECO:0007669"/>
    <property type="project" value="TreeGrafter"/>
</dbReference>
<evidence type="ECO:0000313" key="4">
    <source>
        <dbReference type="EMBL" id="SDU09173.1"/>
    </source>
</evidence>
<dbReference type="AlphaFoldDB" id="A0A1H2FP76"/>
<dbReference type="GO" id="GO:0019323">
    <property type="term" value="P:pentose catabolic process"/>
    <property type="evidence" value="ECO:0007669"/>
    <property type="project" value="TreeGrafter"/>
</dbReference>
<dbReference type="InterPro" id="IPR036409">
    <property type="entry name" value="Aldolase_II/adducin_N_sf"/>
</dbReference>
<feature type="domain" description="Class II aldolase/adducin N-terminal" evidence="3">
    <location>
        <begin position="214"/>
        <end position="397"/>
    </location>
</feature>
<organism evidence="4 5">
    <name type="scientific">Desulfobacula phenolica</name>
    <dbReference type="NCBI Taxonomy" id="90732"/>
    <lineage>
        <taxon>Bacteria</taxon>
        <taxon>Pseudomonadati</taxon>
        <taxon>Thermodesulfobacteriota</taxon>
        <taxon>Desulfobacteria</taxon>
        <taxon>Desulfobacterales</taxon>
        <taxon>Desulfobacteraceae</taxon>
        <taxon>Desulfobacula</taxon>
    </lineage>
</organism>
<keyword evidence="2" id="KW-0456">Lyase</keyword>
<name>A0A1H2FP76_9BACT</name>
<evidence type="ECO:0000313" key="5">
    <source>
        <dbReference type="Proteomes" id="UP000199608"/>
    </source>
</evidence>
<reference evidence="5" key="1">
    <citation type="submission" date="2016-10" db="EMBL/GenBank/DDBJ databases">
        <authorList>
            <person name="Varghese N."/>
            <person name="Submissions S."/>
        </authorList>
    </citation>
    <scope>NUCLEOTIDE SEQUENCE [LARGE SCALE GENOMIC DNA]</scope>
    <source>
        <strain evidence="5">DSM 3384</strain>
    </source>
</reference>
<dbReference type="Proteomes" id="UP000199608">
    <property type="component" value="Unassembled WGS sequence"/>
</dbReference>
<gene>
    <name evidence="4" type="ORF">SAMN04487931_104267</name>
</gene>
<dbReference type="SUPFAM" id="SSF53639">
    <property type="entry name" value="AraD/HMP-PK domain-like"/>
    <property type="match status" value="1"/>
</dbReference>
<protein>
    <submittedName>
        <fullName evidence="4">Ribulose-5-phosphate 4-epimerase/Fuculose-1-phosphate aldolase</fullName>
    </submittedName>
</protein>
<accession>A0A1H2FP76</accession>
<dbReference type="GO" id="GO:0016832">
    <property type="term" value="F:aldehyde-lyase activity"/>
    <property type="evidence" value="ECO:0007669"/>
    <property type="project" value="TreeGrafter"/>
</dbReference>
<dbReference type="PANTHER" id="PTHR22789:SF0">
    <property type="entry name" value="3-OXO-TETRONATE 4-PHOSPHATE DECARBOXYLASE-RELATED"/>
    <property type="match status" value="1"/>
</dbReference>
<dbReference type="InterPro" id="IPR050197">
    <property type="entry name" value="Aldolase_class_II_sugar_metab"/>
</dbReference>
<dbReference type="Gene3D" id="3.40.225.10">
    <property type="entry name" value="Class II aldolase/adducin N-terminal domain"/>
    <property type="match status" value="1"/>
</dbReference>
<dbReference type="SMART" id="SM01007">
    <property type="entry name" value="Aldolase_II"/>
    <property type="match status" value="1"/>
</dbReference>
<dbReference type="PANTHER" id="PTHR22789">
    <property type="entry name" value="FUCULOSE PHOSPHATE ALDOLASE"/>
    <property type="match status" value="1"/>
</dbReference>
<evidence type="ECO:0000259" key="3">
    <source>
        <dbReference type="SMART" id="SM01007"/>
    </source>
</evidence>
<dbReference type="InterPro" id="IPR001303">
    <property type="entry name" value="Aldolase_II/adducin_N"/>
</dbReference>
<evidence type="ECO:0000256" key="2">
    <source>
        <dbReference type="ARBA" id="ARBA00023239"/>
    </source>
</evidence>
<dbReference type="EMBL" id="FNLL01000004">
    <property type="protein sequence ID" value="SDU09173.1"/>
    <property type="molecule type" value="Genomic_DNA"/>
</dbReference>
<dbReference type="RefSeq" id="WP_092232733.1">
    <property type="nucleotide sequence ID" value="NZ_FNLL01000004.1"/>
</dbReference>
<evidence type="ECO:0000256" key="1">
    <source>
        <dbReference type="ARBA" id="ARBA00022723"/>
    </source>
</evidence>